<feature type="region of interest" description="Disordered" evidence="1">
    <location>
        <begin position="135"/>
        <end position="169"/>
    </location>
</feature>
<dbReference type="EMBL" id="JBBPBK010000008">
    <property type="protein sequence ID" value="KAK9279857.1"/>
    <property type="molecule type" value="Genomic_DNA"/>
</dbReference>
<dbReference type="Proteomes" id="UP001415857">
    <property type="component" value="Unassembled WGS sequence"/>
</dbReference>
<evidence type="ECO:0000313" key="2">
    <source>
        <dbReference type="EMBL" id="KAK9279857.1"/>
    </source>
</evidence>
<name>A0AAP0RP10_LIQFO</name>
<evidence type="ECO:0000256" key="1">
    <source>
        <dbReference type="SAM" id="MobiDB-lite"/>
    </source>
</evidence>
<keyword evidence="3" id="KW-1185">Reference proteome</keyword>
<sequence length="208" mass="23370">MIRPSRLKGSMRLDDWVLCRVRQKGNMSKNTCEGQDSPSTELVSHLPTIESQPTYTNHNTGMFTDPLFKDCHQVIASILMYQDLPPIKTVSSVSFQGSNEGNSCSSLYEDISDKMNSPITVSSFDSFLNPSKRKKSIEGNRCANSPSKKQLTNNNKNEDPCGNTLGNNDMFYNQNQSQYNFFNPNPSNSIINLQDLTDELAFTEGYIQ</sequence>
<evidence type="ECO:0000313" key="3">
    <source>
        <dbReference type="Proteomes" id="UP001415857"/>
    </source>
</evidence>
<proteinExistence type="predicted"/>
<dbReference type="AlphaFoldDB" id="A0AAP0RP10"/>
<protein>
    <submittedName>
        <fullName evidence="2">Uncharacterized protein</fullName>
    </submittedName>
</protein>
<organism evidence="2 3">
    <name type="scientific">Liquidambar formosana</name>
    <name type="common">Formosan gum</name>
    <dbReference type="NCBI Taxonomy" id="63359"/>
    <lineage>
        <taxon>Eukaryota</taxon>
        <taxon>Viridiplantae</taxon>
        <taxon>Streptophyta</taxon>
        <taxon>Embryophyta</taxon>
        <taxon>Tracheophyta</taxon>
        <taxon>Spermatophyta</taxon>
        <taxon>Magnoliopsida</taxon>
        <taxon>eudicotyledons</taxon>
        <taxon>Gunneridae</taxon>
        <taxon>Pentapetalae</taxon>
        <taxon>Saxifragales</taxon>
        <taxon>Altingiaceae</taxon>
        <taxon>Liquidambar</taxon>
    </lineage>
</organism>
<accession>A0AAP0RP10</accession>
<reference evidence="2 3" key="1">
    <citation type="journal article" date="2024" name="Plant J.">
        <title>Genome sequences and population genomics reveal climatic adaptation and genomic divergence between two closely related sweetgum species.</title>
        <authorList>
            <person name="Xu W.Q."/>
            <person name="Ren C.Q."/>
            <person name="Zhang X.Y."/>
            <person name="Comes H.P."/>
            <person name="Liu X.H."/>
            <person name="Li Y.G."/>
            <person name="Kettle C.J."/>
            <person name="Jalonen R."/>
            <person name="Gaisberger H."/>
            <person name="Ma Y.Z."/>
            <person name="Qiu Y.X."/>
        </authorList>
    </citation>
    <scope>NUCLEOTIDE SEQUENCE [LARGE SCALE GENOMIC DNA]</scope>
    <source>
        <strain evidence="2">Hangzhou</strain>
    </source>
</reference>
<comment type="caution">
    <text evidence="2">The sequence shown here is derived from an EMBL/GenBank/DDBJ whole genome shotgun (WGS) entry which is preliminary data.</text>
</comment>
<feature type="compositionally biased region" description="Polar residues" evidence="1">
    <location>
        <begin position="142"/>
        <end position="155"/>
    </location>
</feature>
<gene>
    <name evidence="2" type="ORF">L1049_013539</name>
</gene>